<organism evidence="1 2">
    <name type="scientific">Candidatus Campbellbacteria bacterium RIFOXYC2_FULL_35_25</name>
    <dbReference type="NCBI Taxonomy" id="1797582"/>
    <lineage>
        <taxon>Bacteria</taxon>
        <taxon>Candidatus Campbelliibacteriota</taxon>
    </lineage>
</organism>
<comment type="caution">
    <text evidence="1">The sequence shown here is derived from an EMBL/GenBank/DDBJ whole genome shotgun (WGS) entry which is preliminary data.</text>
</comment>
<protein>
    <submittedName>
        <fullName evidence="1">Uncharacterized protein</fullName>
    </submittedName>
</protein>
<dbReference type="AlphaFoldDB" id="A0A1F5EID6"/>
<gene>
    <name evidence="1" type="ORF">A2442_02115</name>
</gene>
<sequence length="63" mass="7621">MWFLSVWELFCVRWEGWGKHKINSVLVSFVFVRERVVKNTLPKAMCFLQQSERRKQNESKTSD</sequence>
<dbReference type="EMBL" id="MFAE01000008">
    <property type="protein sequence ID" value="OGD67168.1"/>
    <property type="molecule type" value="Genomic_DNA"/>
</dbReference>
<proteinExistence type="predicted"/>
<name>A0A1F5EID6_9BACT</name>
<evidence type="ECO:0000313" key="1">
    <source>
        <dbReference type="EMBL" id="OGD67168.1"/>
    </source>
</evidence>
<dbReference type="Proteomes" id="UP000179003">
    <property type="component" value="Unassembled WGS sequence"/>
</dbReference>
<reference evidence="1 2" key="1">
    <citation type="journal article" date="2016" name="Nat. Commun.">
        <title>Thousands of microbial genomes shed light on interconnected biogeochemical processes in an aquifer system.</title>
        <authorList>
            <person name="Anantharaman K."/>
            <person name="Brown C.T."/>
            <person name="Hug L.A."/>
            <person name="Sharon I."/>
            <person name="Castelle C.J."/>
            <person name="Probst A.J."/>
            <person name="Thomas B.C."/>
            <person name="Singh A."/>
            <person name="Wilkins M.J."/>
            <person name="Karaoz U."/>
            <person name="Brodie E.L."/>
            <person name="Williams K.H."/>
            <person name="Hubbard S.S."/>
            <person name="Banfield J.F."/>
        </authorList>
    </citation>
    <scope>NUCLEOTIDE SEQUENCE [LARGE SCALE GENOMIC DNA]</scope>
</reference>
<evidence type="ECO:0000313" key="2">
    <source>
        <dbReference type="Proteomes" id="UP000179003"/>
    </source>
</evidence>
<accession>A0A1F5EID6</accession>